<gene>
    <name evidence="2" type="ORF">EV675_3633</name>
</gene>
<dbReference type="SUPFAM" id="SSF75304">
    <property type="entry name" value="Amidase signature (AS) enzymes"/>
    <property type="match status" value="1"/>
</dbReference>
<feature type="domain" description="Amidase" evidence="1">
    <location>
        <begin position="29"/>
        <end position="419"/>
    </location>
</feature>
<dbReference type="InterPro" id="IPR036928">
    <property type="entry name" value="AS_sf"/>
</dbReference>
<reference evidence="2 3" key="1">
    <citation type="submission" date="2019-02" db="EMBL/GenBank/DDBJ databases">
        <title>Genomic Encyclopedia of Type Strains, Phase IV (KMG-IV): sequencing the most valuable type-strain genomes for metagenomic binning, comparative biology and taxonomic classification.</title>
        <authorList>
            <person name="Goeker M."/>
        </authorList>
    </citation>
    <scope>NUCLEOTIDE SEQUENCE [LARGE SCALE GENOMIC DNA]</scope>
    <source>
        <strain evidence="2 3">K24</strain>
    </source>
</reference>
<evidence type="ECO:0000313" key="3">
    <source>
        <dbReference type="Proteomes" id="UP000292445"/>
    </source>
</evidence>
<dbReference type="Proteomes" id="UP000292445">
    <property type="component" value="Unassembled WGS sequence"/>
</dbReference>
<evidence type="ECO:0000259" key="1">
    <source>
        <dbReference type="Pfam" id="PF01425"/>
    </source>
</evidence>
<dbReference type="OrthoDB" id="8641877at2"/>
<protein>
    <submittedName>
        <fullName evidence="2">Asp-tRNA(Asn)/Glu-tRNA(Gln) amidotransferase A subunit family amidase</fullName>
    </submittedName>
</protein>
<comment type="caution">
    <text evidence="2">The sequence shown here is derived from an EMBL/GenBank/DDBJ whole genome shotgun (WGS) entry which is preliminary data.</text>
</comment>
<keyword evidence="3" id="KW-1185">Reference proteome</keyword>
<keyword evidence="2" id="KW-0808">Transferase</keyword>
<proteinExistence type="predicted"/>
<sequence>MNDDTHSLPPLAIELRAALDGHRHTALDAVGQCLARIEADEPTIRAWRAIDPDHARMQARRIDSRGAVGPLVGIPLAVKDIFLTQDFPTRCGSPVYEDGLDGADAACVAAARAAGAVVMGKTVTTEFAYFNPGPTANPCNPRHTPGGSSSGSAAAVASGMVPLAFGSQTAGSLIRPASYCGVFGLKATFGCHDLAGAKGLSPSLDTLGWLARDADDLELMRSALSGEAYRALPMHRQPGQLRLGVCRTWEWPAIDPAGARAFEDAELRCREAGVQVRRLELPQAWQPLAQAQKTIMAFETARSLSMEWQDHRHQLSAALRGLIEEGLACAQADYAAAQALARAARQELDGLMAGVDALLVPSAPGAAPLGLDATGDPVFCRIWTLLGPPCVNVPGLHAPDGLPIGMQLVGRSGRDRDLLALAASLHTILSREGLQS</sequence>
<accession>A0A4Q7NDJ7</accession>
<dbReference type="InterPro" id="IPR023631">
    <property type="entry name" value="Amidase_dom"/>
</dbReference>
<dbReference type="PANTHER" id="PTHR11895">
    <property type="entry name" value="TRANSAMIDASE"/>
    <property type="match status" value="1"/>
</dbReference>
<evidence type="ECO:0000313" key="2">
    <source>
        <dbReference type="EMBL" id="RZS81020.1"/>
    </source>
</evidence>
<dbReference type="RefSeq" id="WP_130358610.1">
    <property type="nucleotide sequence ID" value="NZ_SGXC01000002.1"/>
</dbReference>
<dbReference type="PANTHER" id="PTHR11895:SF151">
    <property type="entry name" value="GLUTAMYL-TRNA(GLN) AMIDOTRANSFERASE SUBUNIT A"/>
    <property type="match status" value="1"/>
</dbReference>
<name>A0A4Q7NDJ7_9BURK</name>
<dbReference type="AlphaFoldDB" id="A0A4Q7NDJ7"/>
<organism evidence="2 3">
    <name type="scientific">Pigmentiphaga kullae</name>
    <dbReference type="NCBI Taxonomy" id="151784"/>
    <lineage>
        <taxon>Bacteria</taxon>
        <taxon>Pseudomonadati</taxon>
        <taxon>Pseudomonadota</taxon>
        <taxon>Betaproteobacteria</taxon>
        <taxon>Burkholderiales</taxon>
        <taxon>Alcaligenaceae</taxon>
        <taxon>Pigmentiphaga</taxon>
    </lineage>
</organism>
<dbReference type="Gene3D" id="3.90.1300.10">
    <property type="entry name" value="Amidase signature (AS) domain"/>
    <property type="match status" value="1"/>
</dbReference>
<dbReference type="InterPro" id="IPR000120">
    <property type="entry name" value="Amidase"/>
</dbReference>
<dbReference type="EMBL" id="SGXC01000002">
    <property type="protein sequence ID" value="RZS81020.1"/>
    <property type="molecule type" value="Genomic_DNA"/>
</dbReference>
<dbReference type="Pfam" id="PF01425">
    <property type="entry name" value="Amidase"/>
    <property type="match status" value="1"/>
</dbReference>
<dbReference type="GO" id="GO:0016740">
    <property type="term" value="F:transferase activity"/>
    <property type="evidence" value="ECO:0007669"/>
    <property type="project" value="UniProtKB-KW"/>
</dbReference>